<dbReference type="InterPro" id="IPR014772">
    <property type="entry name" value="Munc13_dom-2"/>
</dbReference>
<dbReference type="InterPro" id="IPR052095">
    <property type="entry name" value="UNC-13_domain"/>
</dbReference>
<organism evidence="4 5">
    <name type="scientific">Mizuhopecten yessoensis</name>
    <name type="common">Japanese scallop</name>
    <name type="synonym">Patinopecten yessoensis</name>
    <dbReference type="NCBI Taxonomy" id="6573"/>
    <lineage>
        <taxon>Eukaryota</taxon>
        <taxon>Metazoa</taxon>
        <taxon>Spiralia</taxon>
        <taxon>Lophotrochozoa</taxon>
        <taxon>Mollusca</taxon>
        <taxon>Bivalvia</taxon>
        <taxon>Autobranchia</taxon>
        <taxon>Pteriomorphia</taxon>
        <taxon>Pectinida</taxon>
        <taxon>Pectinoidea</taxon>
        <taxon>Pectinidae</taxon>
        <taxon>Mizuhopecten</taxon>
    </lineage>
</organism>
<feature type="compositionally biased region" description="Low complexity" evidence="2">
    <location>
        <begin position="1571"/>
        <end position="1586"/>
    </location>
</feature>
<feature type="domain" description="MHD2" evidence="3">
    <location>
        <begin position="1325"/>
        <end position="1435"/>
    </location>
</feature>
<dbReference type="PROSITE" id="PS51259">
    <property type="entry name" value="MHD2"/>
    <property type="match status" value="1"/>
</dbReference>
<dbReference type="EMBL" id="NEDP02000770">
    <property type="protein sequence ID" value="OWF55100.1"/>
    <property type="molecule type" value="Genomic_DNA"/>
</dbReference>
<feature type="compositionally biased region" description="Polar residues" evidence="2">
    <location>
        <begin position="1612"/>
        <end position="1621"/>
    </location>
</feature>
<keyword evidence="5" id="KW-1185">Reference proteome</keyword>
<dbReference type="OrthoDB" id="10071880at2759"/>
<comment type="caution">
    <text evidence="4">The sequence shown here is derived from an EMBL/GenBank/DDBJ whole genome shotgun (WGS) entry which is preliminary data.</text>
</comment>
<name>A0A210R1Y6_MIZYE</name>
<gene>
    <name evidence="4" type="ORF">KP79_PYT17083</name>
</gene>
<dbReference type="STRING" id="6573.A0A210R1Y6"/>
<evidence type="ECO:0000259" key="3">
    <source>
        <dbReference type="PROSITE" id="PS51259"/>
    </source>
</evidence>
<dbReference type="InterPro" id="IPR036390">
    <property type="entry name" value="WH_DNA-bd_sf"/>
</dbReference>
<dbReference type="SUPFAM" id="SSF46785">
    <property type="entry name" value="Winged helix' DNA-binding domain"/>
    <property type="match status" value="1"/>
</dbReference>
<reference evidence="4 5" key="1">
    <citation type="journal article" date="2017" name="Nat. Ecol. Evol.">
        <title>Scallop genome provides insights into evolution of bilaterian karyotype and development.</title>
        <authorList>
            <person name="Wang S."/>
            <person name="Zhang J."/>
            <person name="Jiao W."/>
            <person name="Li J."/>
            <person name="Xun X."/>
            <person name="Sun Y."/>
            <person name="Guo X."/>
            <person name="Huan P."/>
            <person name="Dong B."/>
            <person name="Zhang L."/>
            <person name="Hu X."/>
            <person name="Sun X."/>
            <person name="Wang J."/>
            <person name="Zhao C."/>
            <person name="Wang Y."/>
            <person name="Wang D."/>
            <person name="Huang X."/>
            <person name="Wang R."/>
            <person name="Lv J."/>
            <person name="Li Y."/>
            <person name="Zhang Z."/>
            <person name="Liu B."/>
            <person name="Lu W."/>
            <person name="Hui Y."/>
            <person name="Liang J."/>
            <person name="Zhou Z."/>
            <person name="Hou R."/>
            <person name="Li X."/>
            <person name="Liu Y."/>
            <person name="Li H."/>
            <person name="Ning X."/>
            <person name="Lin Y."/>
            <person name="Zhao L."/>
            <person name="Xing Q."/>
            <person name="Dou J."/>
            <person name="Li Y."/>
            <person name="Mao J."/>
            <person name="Guo H."/>
            <person name="Dou H."/>
            <person name="Li T."/>
            <person name="Mu C."/>
            <person name="Jiang W."/>
            <person name="Fu Q."/>
            <person name="Fu X."/>
            <person name="Miao Y."/>
            <person name="Liu J."/>
            <person name="Yu Q."/>
            <person name="Li R."/>
            <person name="Liao H."/>
            <person name="Li X."/>
            <person name="Kong Y."/>
            <person name="Jiang Z."/>
            <person name="Chourrout D."/>
            <person name="Li R."/>
            <person name="Bao Z."/>
        </authorList>
    </citation>
    <scope>NUCLEOTIDE SEQUENCE [LARGE SCALE GENOMIC DNA]</scope>
    <source>
        <strain evidence="4 5">PY_sf001</strain>
    </source>
</reference>
<feature type="region of interest" description="Disordered" evidence="2">
    <location>
        <begin position="905"/>
        <end position="940"/>
    </location>
</feature>
<evidence type="ECO:0000256" key="1">
    <source>
        <dbReference type="ARBA" id="ARBA00022483"/>
    </source>
</evidence>
<protein>
    <recommendedName>
        <fullName evidence="3">MHD2 domain-containing protein</fullName>
    </recommendedName>
</protein>
<evidence type="ECO:0000313" key="4">
    <source>
        <dbReference type="EMBL" id="OWF55100.1"/>
    </source>
</evidence>
<evidence type="ECO:0000313" key="5">
    <source>
        <dbReference type="Proteomes" id="UP000242188"/>
    </source>
</evidence>
<dbReference type="PANTHER" id="PTHR45999">
    <property type="entry name" value="UNC-13-4A, ISOFORM B"/>
    <property type="match status" value="1"/>
</dbReference>
<proteinExistence type="predicted"/>
<accession>A0A210R1Y6</accession>
<dbReference type="GO" id="GO:0099503">
    <property type="term" value="C:secretory vesicle"/>
    <property type="evidence" value="ECO:0007669"/>
    <property type="project" value="TreeGrafter"/>
</dbReference>
<dbReference type="Proteomes" id="UP000242188">
    <property type="component" value="Unassembled WGS sequence"/>
</dbReference>
<keyword evidence="1" id="KW-0268">Exocytosis</keyword>
<dbReference type="PANTHER" id="PTHR45999:SF6">
    <property type="entry name" value="MHD2 DOMAIN-CONTAINING PROTEIN"/>
    <property type="match status" value="1"/>
</dbReference>
<feature type="compositionally biased region" description="Basic and acidic residues" evidence="2">
    <location>
        <begin position="905"/>
        <end position="920"/>
    </location>
</feature>
<dbReference type="Gene3D" id="1.10.10.10">
    <property type="entry name" value="Winged helix-like DNA-binding domain superfamily/Winged helix DNA-binding domain"/>
    <property type="match status" value="1"/>
</dbReference>
<dbReference type="GO" id="GO:0006887">
    <property type="term" value="P:exocytosis"/>
    <property type="evidence" value="ECO:0007669"/>
    <property type="project" value="UniProtKB-KW"/>
</dbReference>
<feature type="region of interest" description="Disordered" evidence="2">
    <location>
        <begin position="1007"/>
        <end position="1026"/>
    </location>
</feature>
<feature type="compositionally biased region" description="Low complexity" evidence="2">
    <location>
        <begin position="1011"/>
        <end position="1026"/>
    </location>
</feature>
<evidence type="ECO:0000256" key="2">
    <source>
        <dbReference type="SAM" id="MobiDB-lite"/>
    </source>
</evidence>
<sequence>MATPRTPAPQLLKPRPVLQLIAESEERLWTRLDLSDSNEFNLHTPDTGSRLLRHGKTIKTIHRYFGDLEQRKCCLSLTGCKTKFNQVRLVRNDGRDSGIEEGAMMKTATDNSTRVNDLDDTELRVFRFAYVCASLPVLGAPEPPSALSPSPVFTPIDTNKKFTYSGRVRSPTPHDSGVDEQDDTSIVPAETLRELLMRAFRLVPEKFHQYEQRIAQNYGNKQAEKILAEELVGQLAALQKNSNPFYSPDSFMNTQGYDKWQRREFAHIADLMKKFWHLTYPPPSTSHIHSLRTIHDDYRALMERLIRYESPYRLEGELHAPGPTSPLSSASIRLLKEFGLRYGIRELYRKIVYLLYLSKNFDPTVWFMQHTCAVLTCLMDSIPKNDAQLVLVKKEHTLLVECVNALETQVITTLTKMKVLFPNNRPAEALESLIELMTVTLQAKSSLTRHRSDTLQSFLLKQVQKIFPTCYKEHKMVVVSDLGLTSPEQLSPVLLNRMIGQIRDEVKEYKLHYQSSFEKYFPIVREAAQSLYRLLMDDVTCLCQLKQKQFTTLEIDKSMLGLGYRLNQLDQDWSSYLTPEMETWREVFVKEELHWTVVIKVTLQHLVVRSVSLDQFRMEQYEDLQSCYSSSLSSFPSFDNRRRTISTKSITPSLNSAFSGLVSSAQSTPVHNKRTSLTSECGTHYPTIHESPLPLPGQPSVLSQEQQRARTEAVNIRKFSQMEDMRGLHSDFGLNKTDGDTKSLEDFVDEYGDAMVTFSYIRHSSSLPDILSKSYDHSLSVSRRHISQNLGDKDLPEIKPVSCDHNKNQSLIDKVLPDDSEGQSEKQKMSHDLVVSAEVHQQSFEDSELMKAKVSNHDDDKDIHQHLLEDDELMKAKVSNHDDDNDIHQQLLEDDELIKAKVGNHDDDKDSLAEEFHNDSDNTFTESDDDNLTDHTESADEDFAFPPIEIVSMVSEKLDTQAIMTPVPSTQKKDLIAASFKEMNGSTGPSRPTIVLDRHISCDSVEDSVTPANSVSSPISPSSPTPKVMSMLPLSSSVVDLIVMLQRLVEFSSTISQTFCHSTVKGQTSVNEDSILSLESCSDEFYLTTKMSDARQKLYDNIFEGLCNTLCVYADNMLCLDLCGTTVSVARRLVGPQLVSYLQTQQTGGLIWGCRHDTNRVKDCFMYVNKKAELLCDRYEPITKDMCTRINNMAAVSDYLDSYHGKLGKAFDVYNDWRLKHKSYTPTSDHNSYDKTEYEVVTGFSYNPESDRQFVMETASQITSTTTSSRSCHSVIVQSLTRPCHDHLMAVLRALSRIMAYRINLFVCDALHVLLGLKHPDDPIHVCLQPLTQFLQNYFDSLQAWLYPDCFRRVTECIWIFIVQDFEEELSRLMLGDGNGETNGRTLIQALSHLLTFITHQDKDIRKDLLLSQAEDVMFKLQLFTESTPQLMRLHNALKEHNVWTDTTSTCTIDGALQATLHKMRRELQMYSKCFSGKQLTDWIMANPGPFCNMWEEVSAEDISKKRTNCVAVAQWLMDQGLLVDIETELFGQFEGSMNHAPDLCSSDEPLDLNYPALSIHSSMPTSGHVSDISSPDDTPTGSPSGRAAMNFTPALGRLTRSRDSTPVPRSRPQSHLLSQSRSRKGTPLPRFANLSVYDDQMNFLSLTEDDPNDISRYGLGVSNPGDDSLLSDNYDYGESSAGMFSPRLDSMLASRLFQDGTNHFYHITSLMDSSIHPQTQSRSPNVPSELNTLVEQCFQRKIVPDYIITILYSRRKYDYVAKMFSQRTLQDPDCDLVIGRSDSTCVTS</sequence>
<feature type="region of interest" description="Disordered" evidence="2">
    <location>
        <begin position="1565"/>
        <end position="1631"/>
    </location>
</feature>
<dbReference type="InterPro" id="IPR036388">
    <property type="entry name" value="WH-like_DNA-bd_sf"/>
</dbReference>